<gene>
    <name evidence="3" type="ORF">BUALT_Bualt13G0124900</name>
</gene>
<feature type="domain" description="MULE transposase" evidence="2">
    <location>
        <begin position="118"/>
        <end position="213"/>
    </location>
</feature>
<dbReference type="Proteomes" id="UP000826271">
    <property type="component" value="Unassembled WGS sequence"/>
</dbReference>
<proteinExistence type="predicted"/>
<accession>A0AAV6WUK4</accession>
<evidence type="ECO:0000256" key="1">
    <source>
        <dbReference type="SAM" id="MobiDB-lite"/>
    </source>
</evidence>
<dbReference type="PANTHER" id="PTHR31973:SF187">
    <property type="entry name" value="MUTATOR TRANSPOSASE MUDRA PROTEIN"/>
    <property type="match status" value="1"/>
</dbReference>
<dbReference type="Pfam" id="PF10551">
    <property type="entry name" value="MULE"/>
    <property type="match status" value="1"/>
</dbReference>
<feature type="compositionally biased region" description="Low complexity" evidence="1">
    <location>
        <begin position="605"/>
        <end position="620"/>
    </location>
</feature>
<organism evidence="3 4">
    <name type="scientific">Buddleja alternifolia</name>
    <dbReference type="NCBI Taxonomy" id="168488"/>
    <lineage>
        <taxon>Eukaryota</taxon>
        <taxon>Viridiplantae</taxon>
        <taxon>Streptophyta</taxon>
        <taxon>Embryophyta</taxon>
        <taxon>Tracheophyta</taxon>
        <taxon>Spermatophyta</taxon>
        <taxon>Magnoliopsida</taxon>
        <taxon>eudicotyledons</taxon>
        <taxon>Gunneridae</taxon>
        <taxon>Pentapetalae</taxon>
        <taxon>asterids</taxon>
        <taxon>lamiids</taxon>
        <taxon>Lamiales</taxon>
        <taxon>Scrophulariaceae</taxon>
        <taxon>Buddlejeae</taxon>
        <taxon>Buddleja</taxon>
    </lineage>
</organism>
<comment type="caution">
    <text evidence="3">The sequence shown here is derived from an EMBL/GenBank/DDBJ whole genome shotgun (WGS) entry which is preliminary data.</text>
</comment>
<evidence type="ECO:0000313" key="3">
    <source>
        <dbReference type="EMBL" id="KAG8371791.1"/>
    </source>
</evidence>
<feature type="region of interest" description="Disordered" evidence="1">
    <location>
        <begin position="605"/>
        <end position="637"/>
    </location>
</feature>
<keyword evidence="4" id="KW-1185">Reference proteome</keyword>
<protein>
    <recommendedName>
        <fullName evidence="2">MULE transposase domain-containing protein</fullName>
    </recommendedName>
</protein>
<dbReference type="PANTHER" id="PTHR31973">
    <property type="entry name" value="POLYPROTEIN, PUTATIVE-RELATED"/>
    <property type="match status" value="1"/>
</dbReference>
<name>A0AAV6WUK4_9LAMI</name>
<dbReference type="InterPro" id="IPR018289">
    <property type="entry name" value="MULE_transposase_dom"/>
</dbReference>
<dbReference type="EMBL" id="WHWC01000013">
    <property type="protein sequence ID" value="KAG8371791.1"/>
    <property type="molecule type" value="Genomic_DNA"/>
</dbReference>
<reference evidence="3" key="1">
    <citation type="submission" date="2019-10" db="EMBL/GenBank/DDBJ databases">
        <authorList>
            <person name="Zhang R."/>
            <person name="Pan Y."/>
            <person name="Wang J."/>
            <person name="Ma R."/>
            <person name="Yu S."/>
        </authorList>
    </citation>
    <scope>NUCLEOTIDE SEQUENCE</scope>
    <source>
        <strain evidence="3">LA-IB0</strain>
        <tissue evidence="3">Leaf</tissue>
    </source>
</reference>
<evidence type="ECO:0000313" key="4">
    <source>
        <dbReference type="Proteomes" id="UP000826271"/>
    </source>
</evidence>
<evidence type="ECO:0000259" key="2">
    <source>
        <dbReference type="Pfam" id="PF10551"/>
    </source>
</evidence>
<feature type="region of interest" description="Disordered" evidence="1">
    <location>
        <begin position="374"/>
        <end position="398"/>
    </location>
</feature>
<sequence>MNGSTYQIKSIKGMHNCAHVVENRQANYKYIGRRMLDIVRDNPDERLGSLKKKIRRDMDVECTLFKMYKAKRYALELLRGSSMVVHLDRTLTPPLFQRMYFCLNGSREGFSDVCRPIISLDGCFLKDMFKGQLLAAIGRDGNDNMYPIVVAFVEVEKFETWEWFLNMVLRDIGSHDDKGWAFISDRQKGLVQALHKLAPNAEHRFCLRHMYNNFKAKFSGQELKRLFWKVASTYNVNHHMRVMREIERVHSKRGQAQTPFEWLNVVTVVHWARCFFTTRTKCDVIVNNIIESFNSYILDAMDKPIIEMFEWIKLVGYPCCHAIAAYDYHRLELDDYVDDCLKKDTYLRVYRHMINPVPRIHDFEVSSLGKIDPPQVKVRSERPTKRRRRDGNDKNRNPIVVSRKGLTYTCAICHEMGHNRQRCPLGQPSEANIDQQHAYEHADEQPNVSEMPPCLHRVPKVMLIPHTLRCPHSLKYHSNLSHKLKNHHSLPHMLTNLLHMRSHQSIIKEVLKNLLSQQFSLRSPPNLQLILQEGKNNRSLCPCLAKLQRMKQHLKPTPNLACKRPYCTVSKSNVHSKLKQVVHTYKPRNTPVADATSMHGTTAVVSSMQKSTSSMQKSATTVPGSSRHKEQTEGVKK</sequence>
<dbReference type="AlphaFoldDB" id="A0AAV6WUK4"/>
<feature type="compositionally biased region" description="Basic and acidic residues" evidence="1">
    <location>
        <begin position="627"/>
        <end position="637"/>
    </location>
</feature>